<evidence type="ECO:0000259" key="4">
    <source>
        <dbReference type="PROSITE" id="PS50853"/>
    </source>
</evidence>
<dbReference type="OMA" id="YCINTTV"/>
<feature type="region of interest" description="Disordered" evidence="1">
    <location>
        <begin position="532"/>
        <end position="560"/>
    </location>
</feature>
<dbReference type="RefSeq" id="XP_044297890.1">
    <property type="nucleotide sequence ID" value="XM_044441955.1"/>
</dbReference>
<dbReference type="InterPro" id="IPR013783">
    <property type="entry name" value="Ig-like_fold"/>
</dbReference>
<feature type="signal peptide" evidence="3">
    <location>
        <begin position="1"/>
        <end position="28"/>
    </location>
</feature>
<protein>
    <submittedName>
        <fullName evidence="5">Interferon alpha and beta receptor subunit 1</fullName>
    </submittedName>
</protein>
<dbReference type="InterPro" id="IPR050650">
    <property type="entry name" value="Type-II_Cytokine-TF_Rcpt"/>
</dbReference>
<dbReference type="InterPro" id="IPR036116">
    <property type="entry name" value="FN3_sf"/>
</dbReference>
<dbReference type="PANTHER" id="PTHR20859">
    <property type="entry name" value="INTERFERON/INTERLEUKIN RECEPTOR"/>
    <property type="match status" value="1"/>
</dbReference>
<keyword evidence="2" id="KW-1133">Transmembrane helix</keyword>
<dbReference type="Proteomes" id="UP000694545">
    <property type="component" value="Unplaced"/>
</dbReference>
<evidence type="ECO:0000313" key="5">
    <source>
        <dbReference type="Ensembl" id="ENSVKKP00000010483.1"/>
    </source>
</evidence>
<dbReference type="PROSITE" id="PS50853">
    <property type="entry name" value="FN3"/>
    <property type="match status" value="1"/>
</dbReference>
<dbReference type="KEGG" id="vko:123029255"/>
<feature type="transmembrane region" description="Helical" evidence="2">
    <location>
        <begin position="443"/>
        <end position="465"/>
    </location>
</feature>
<reference evidence="5" key="1">
    <citation type="submission" date="2025-08" db="UniProtKB">
        <authorList>
            <consortium name="Ensembl"/>
        </authorList>
    </citation>
    <scope>IDENTIFICATION</scope>
</reference>
<keyword evidence="2" id="KW-0472">Membrane</keyword>
<feature type="compositionally biased region" description="Polar residues" evidence="1">
    <location>
        <begin position="534"/>
        <end position="546"/>
    </location>
</feature>
<evidence type="ECO:0000313" key="6">
    <source>
        <dbReference type="Proteomes" id="UP000694545"/>
    </source>
</evidence>
<dbReference type="GO" id="GO:0005886">
    <property type="term" value="C:plasma membrane"/>
    <property type="evidence" value="ECO:0007669"/>
    <property type="project" value="TreeGrafter"/>
</dbReference>
<dbReference type="AlphaFoldDB" id="A0A8D2J544"/>
<dbReference type="GO" id="GO:0004905">
    <property type="term" value="F:type I interferon receptor activity"/>
    <property type="evidence" value="ECO:0007669"/>
    <property type="project" value="TreeGrafter"/>
</dbReference>
<sequence length="560" mass="63656">MSPGLAMTVVRALLVAVAALGTVRPSAGLICLPQPRNLSIEVININITLKWEWDNPCNLSVTFSVQIQSLPDDSQINEESSEVVSVCQDVTINECDLSSAVTEYYDYYMVSVRVDTTTGHSPWASITFCPDMEAQIGPPGVKFEFIYGDMKISIISPEANQPRKMWKSKHFNYKLVIWKNSSHPEERKEDVFSGQFIYDLEPETIYCLKVKARNTDHRSLYSRVYCTQTPKAWIGLPRPENLCVHGLNMKFISYWDHLYDGNVSFLVQYFNGHKTRSSPDISKEWHSIEGCKNISTTHCALPSSSIGKTGIYYLRVQALYRDLKSPWSKMLKFEPQEVNELGPPGVKVEADVDSLLIFITSPGESENNSMSRHYQLTYYVWYWANSAHPKKREVDVKPYKISGLTPSTLYCLKVQAHALMFNKYSNFSNVACIETRKGKYLNYFEGCIIVAVVMIVISGLIYALYHAWRQIKYAFFPKCTPPMIIENFEGRDVNSSYLLTSEELTENCVIVDSIPSEVNLVECKAHSELEQSNRDSGNYSNDCDSSGNRELHMSIEPETV</sequence>
<dbReference type="InterPro" id="IPR015373">
    <property type="entry name" value="Interferon/interleukin_rcp_dom"/>
</dbReference>
<dbReference type="Pfam" id="PF01108">
    <property type="entry name" value="Tissue_fac"/>
    <property type="match status" value="1"/>
</dbReference>
<dbReference type="PANTHER" id="PTHR20859:SF54">
    <property type="entry name" value="INTERFERON ALPHA_BETA RECEPTOR 1"/>
    <property type="match status" value="1"/>
</dbReference>
<feature type="chain" id="PRO_5033992781" evidence="3">
    <location>
        <begin position="29"/>
        <end position="560"/>
    </location>
</feature>
<keyword evidence="2" id="KW-0812">Transmembrane</keyword>
<name>A0A8D2J544_VARKO</name>
<proteinExistence type="predicted"/>
<dbReference type="CDD" id="cd00063">
    <property type="entry name" value="FN3"/>
    <property type="match status" value="1"/>
</dbReference>
<dbReference type="Ensembl" id="ENSVKKT00000010739.1">
    <property type="protein sequence ID" value="ENSVKKP00000010483.1"/>
    <property type="gene ID" value="ENSVKKG00000007377.1"/>
</dbReference>
<dbReference type="CTD" id="3454"/>
<dbReference type="SMART" id="SM00060">
    <property type="entry name" value="FN3"/>
    <property type="match status" value="2"/>
</dbReference>
<dbReference type="Gene3D" id="2.60.40.10">
    <property type="entry name" value="Immunoglobulins"/>
    <property type="match status" value="4"/>
</dbReference>
<dbReference type="Pfam" id="PF09294">
    <property type="entry name" value="Interfer-bind"/>
    <property type="match status" value="2"/>
</dbReference>
<reference evidence="5" key="2">
    <citation type="submission" date="2025-09" db="UniProtKB">
        <authorList>
            <consortium name="Ensembl"/>
        </authorList>
    </citation>
    <scope>IDENTIFICATION</scope>
</reference>
<keyword evidence="6" id="KW-1185">Reference proteome</keyword>
<dbReference type="OrthoDB" id="9944680at2759"/>
<dbReference type="InterPro" id="IPR003961">
    <property type="entry name" value="FN3_dom"/>
</dbReference>
<evidence type="ECO:0000256" key="2">
    <source>
        <dbReference type="SAM" id="Phobius"/>
    </source>
</evidence>
<evidence type="ECO:0000256" key="3">
    <source>
        <dbReference type="SAM" id="SignalP"/>
    </source>
</evidence>
<dbReference type="GeneID" id="123029255"/>
<evidence type="ECO:0000256" key="1">
    <source>
        <dbReference type="SAM" id="MobiDB-lite"/>
    </source>
</evidence>
<accession>A0A8D2J544</accession>
<dbReference type="SUPFAM" id="SSF49265">
    <property type="entry name" value="Fibronectin type III"/>
    <property type="match status" value="4"/>
</dbReference>
<keyword evidence="3" id="KW-0732">Signal</keyword>
<gene>
    <name evidence="5" type="primary">IFNAR1</name>
</gene>
<feature type="domain" description="Fibronectin type-III" evidence="4">
    <location>
        <begin position="340"/>
        <end position="438"/>
    </location>
</feature>
<dbReference type="FunFam" id="2.60.40.10:FF:000842">
    <property type="entry name" value="Interferon receptor 1 isoform 4"/>
    <property type="match status" value="1"/>
</dbReference>
<organism evidence="5 6">
    <name type="scientific">Varanus komodoensis</name>
    <name type="common">Komodo dragon</name>
    <dbReference type="NCBI Taxonomy" id="61221"/>
    <lineage>
        <taxon>Eukaryota</taxon>
        <taxon>Metazoa</taxon>
        <taxon>Chordata</taxon>
        <taxon>Craniata</taxon>
        <taxon>Vertebrata</taxon>
        <taxon>Euteleostomi</taxon>
        <taxon>Lepidosauria</taxon>
        <taxon>Squamata</taxon>
        <taxon>Bifurcata</taxon>
        <taxon>Unidentata</taxon>
        <taxon>Episquamata</taxon>
        <taxon>Toxicofera</taxon>
        <taxon>Anguimorpha</taxon>
        <taxon>Paleoanguimorpha</taxon>
        <taxon>Varanoidea</taxon>
        <taxon>Varanidae</taxon>
        <taxon>Varanus</taxon>
    </lineage>
</organism>
<feature type="compositionally biased region" description="Basic and acidic residues" evidence="1">
    <location>
        <begin position="547"/>
        <end position="560"/>
    </location>
</feature>